<evidence type="ECO:0000256" key="1">
    <source>
        <dbReference type="SAM" id="SignalP"/>
    </source>
</evidence>
<organism evidence="2 3">
    <name type="scientific">Bradyrhizobium ivorense</name>
    <dbReference type="NCBI Taxonomy" id="2511166"/>
    <lineage>
        <taxon>Bacteria</taxon>
        <taxon>Pseudomonadati</taxon>
        <taxon>Pseudomonadota</taxon>
        <taxon>Alphaproteobacteria</taxon>
        <taxon>Hyphomicrobiales</taxon>
        <taxon>Nitrobacteraceae</taxon>
        <taxon>Bradyrhizobium</taxon>
    </lineage>
</organism>
<proteinExistence type="predicted"/>
<accession>A0A508TFX3</accession>
<evidence type="ECO:0000313" key="3">
    <source>
        <dbReference type="Proteomes" id="UP000328092"/>
    </source>
</evidence>
<comment type="caution">
    <text evidence="2">The sequence shown here is derived from an EMBL/GenBank/DDBJ whole genome shotgun (WGS) entry which is preliminary data.</text>
</comment>
<name>A0A508TFX3_9BRAD</name>
<protein>
    <recommendedName>
        <fullName evidence="4">DUF5666 domain-containing protein</fullName>
    </recommendedName>
</protein>
<dbReference type="Proteomes" id="UP000328092">
    <property type="component" value="Unassembled WGS sequence"/>
</dbReference>
<sequence length="109" mass="11369">MIKPALALAAALLWPAATLAAPTDGSEQQQAVSAEAAGIHAPAPQIVRGVVDSIDERSDTIRLRLSADHTEPFKVQDGLLFNAVRFGDPVAVSVQTVSGVRTIVGLSKE</sequence>
<reference evidence="2" key="1">
    <citation type="submission" date="2019-02" db="EMBL/GenBank/DDBJ databases">
        <authorList>
            <person name="Pothier F.J."/>
        </authorList>
    </citation>
    <scope>NUCLEOTIDE SEQUENCE</scope>
    <source>
        <strain evidence="2">CI-1B</strain>
    </source>
</reference>
<dbReference type="EMBL" id="CAADFC020000016">
    <property type="protein sequence ID" value="VIO73394.1"/>
    <property type="molecule type" value="Genomic_DNA"/>
</dbReference>
<feature type="signal peptide" evidence="1">
    <location>
        <begin position="1"/>
        <end position="20"/>
    </location>
</feature>
<evidence type="ECO:0008006" key="4">
    <source>
        <dbReference type="Google" id="ProtNLM"/>
    </source>
</evidence>
<dbReference type="RefSeq" id="WP_139861983.1">
    <property type="nucleotide sequence ID" value="NZ_CAADFC020000016.1"/>
</dbReference>
<evidence type="ECO:0000313" key="2">
    <source>
        <dbReference type="EMBL" id="VIO73394.1"/>
    </source>
</evidence>
<dbReference type="AlphaFoldDB" id="A0A508TFX3"/>
<keyword evidence="1" id="KW-0732">Signal</keyword>
<feature type="chain" id="PRO_5021293785" description="DUF5666 domain-containing protein" evidence="1">
    <location>
        <begin position="21"/>
        <end position="109"/>
    </location>
</feature>
<gene>
    <name evidence="2" type="ORF">CI1B_49700</name>
</gene>
<dbReference type="OrthoDB" id="8236956at2"/>
<keyword evidence="3" id="KW-1185">Reference proteome</keyword>